<dbReference type="InterPro" id="IPR003439">
    <property type="entry name" value="ABC_transporter-like_ATP-bd"/>
</dbReference>
<dbReference type="InterPro" id="IPR050491">
    <property type="entry name" value="AmpC-like"/>
</dbReference>
<feature type="transmembrane region" description="Helical" evidence="7">
    <location>
        <begin position="522"/>
        <end position="542"/>
    </location>
</feature>
<feature type="transmembrane region" description="Helical" evidence="7">
    <location>
        <begin position="448"/>
        <end position="469"/>
    </location>
</feature>
<dbReference type="AlphaFoldDB" id="A0A559IVJ3"/>
<organism evidence="10 11">
    <name type="scientific">Paenibacillus agilis</name>
    <dbReference type="NCBI Taxonomy" id="3020863"/>
    <lineage>
        <taxon>Bacteria</taxon>
        <taxon>Bacillati</taxon>
        <taxon>Bacillota</taxon>
        <taxon>Bacilli</taxon>
        <taxon>Bacillales</taxon>
        <taxon>Paenibacillaceae</taxon>
        <taxon>Paenibacillus</taxon>
    </lineage>
</organism>
<dbReference type="Gene3D" id="3.40.710.10">
    <property type="entry name" value="DD-peptidase/beta-lactamase superfamily"/>
    <property type="match status" value="1"/>
</dbReference>
<keyword evidence="11" id="KW-1185">Reference proteome</keyword>
<dbReference type="InterPro" id="IPR003593">
    <property type="entry name" value="AAA+_ATPase"/>
</dbReference>
<feature type="transmembrane region" description="Helical" evidence="7">
    <location>
        <begin position="656"/>
        <end position="675"/>
    </location>
</feature>
<dbReference type="Gene3D" id="3.40.50.300">
    <property type="entry name" value="P-loop containing nucleotide triphosphate hydrolases"/>
    <property type="match status" value="1"/>
</dbReference>
<dbReference type="GO" id="GO:1904680">
    <property type="term" value="F:peptide transmembrane transporter activity"/>
    <property type="evidence" value="ECO:0007669"/>
    <property type="project" value="InterPro"/>
</dbReference>
<feature type="transmembrane region" description="Helical" evidence="7">
    <location>
        <begin position="554"/>
        <end position="572"/>
    </location>
</feature>
<dbReference type="PANTHER" id="PTHR46825:SF11">
    <property type="entry name" value="PENICILLIN-BINDING PROTEIN 4"/>
    <property type="match status" value="1"/>
</dbReference>
<dbReference type="InterPro" id="IPR011527">
    <property type="entry name" value="ABC1_TM_dom"/>
</dbReference>
<dbReference type="OrthoDB" id="846150at2"/>
<evidence type="ECO:0000256" key="2">
    <source>
        <dbReference type="ARBA" id="ARBA00022692"/>
    </source>
</evidence>
<evidence type="ECO:0000256" key="3">
    <source>
        <dbReference type="ARBA" id="ARBA00022741"/>
    </source>
</evidence>
<name>A0A559IVJ3_9BACL</name>
<evidence type="ECO:0000256" key="1">
    <source>
        <dbReference type="ARBA" id="ARBA00004651"/>
    </source>
</evidence>
<dbReference type="PROSITE" id="PS50929">
    <property type="entry name" value="ABC_TM1F"/>
    <property type="match status" value="1"/>
</dbReference>
<evidence type="ECO:0000256" key="4">
    <source>
        <dbReference type="ARBA" id="ARBA00022840"/>
    </source>
</evidence>
<feature type="transmembrane region" description="Helical" evidence="7">
    <location>
        <begin position="739"/>
        <end position="764"/>
    </location>
</feature>
<comment type="caution">
    <text evidence="10">The sequence shown here is derived from an EMBL/GenBank/DDBJ whole genome shotgun (WGS) entry which is preliminary data.</text>
</comment>
<feature type="transmembrane region" description="Helical" evidence="7">
    <location>
        <begin position="629"/>
        <end position="650"/>
    </location>
</feature>
<evidence type="ECO:0000256" key="7">
    <source>
        <dbReference type="SAM" id="Phobius"/>
    </source>
</evidence>
<dbReference type="InterPro" id="IPR001466">
    <property type="entry name" value="Beta-lactam-related"/>
</dbReference>
<dbReference type="InterPro" id="IPR012338">
    <property type="entry name" value="Beta-lactam/transpept-like"/>
</dbReference>
<dbReference type="Gene3D" id="1.20.1560.10">
    <property type="entry name" value="ABC transporter type 1, transmembrane domain"/>
    <property type="match status" value="1"/>
</dbReference>
<feature type="domain" description="ABC transmembrane type-1" evidence="9">
    <location>
        <begin position="521"/>
        <end position="799"/>
    </location>
</feature>
<gene>
    <name evidence="10" type="ORF">FPZ44_00240</name>
</gene>
<evidence type="ECO:0000259" key="8">
    <source>
        <dbReference type="PROSITE" id="PS50893"/>
    </source>
</evidence>
<dbReference type="Pfam" id="PF00005">
    <property type="entry name" value="ABC_tran"/>
    <property type="match status" value="1"/>
</dbReference>
<reference evidence="10 11" key="1">
    <citation type="submission" date="2019-07" db="EMBL/GenBank/DDBJ databases">
        <authorList>
            <person name="Kim J."/>
        </authorList>
    </citation>
    <scope>NUCLEOTIDE SEQUENCE [LARGE SCALE GENOMIC DNA]</scope>
    <source>
        <strain evidence="10 11">N4</strain>
    </source>
</reference>
<keyword evidence="3" id="KW-0547">Nucleotide-binding</keyword>
<dbReference type="InterPro" id="IPR036640">
    <property type="entry name" value="ABC1_TM_sf"/>
</dbReference>
<comment type="subcellular location">
    <subcellularLocation>
        <location evidence="1">Cell membrane</location>
        <topology evidence="1">Multi-pass membrane protein</topology>
    </subcellularLocation>
</comment>
<dbReference type="Proteomes" id="UP000318102">
    <property type="component" value="Unassembled WGS sequence"/>
</dbReference>
<dbReference type="InterPro" id="IPR005898">
    <property type="entry name" value="Cyc_pep_transpt_SyrD/YojI"/>
</dbReference>
<evidence type="ECO:0000313" key="10">
    <source>
        <dbReference type="EMBL" id="TVX91621.1"/>
    </source>
</evidence>
<dbReference type="PANTHER" id="PTHR46825">
    <property type="entry name" value="D-ALANYL-D-ALANINE-CARBOXYPEPTIDASE/ENDOPEPTIDASE AMPH"/>
    <property type="match status" value="1"/>
</dbReference>
<keyword evidence="6 7" id="KW-0472">Membrane</keyword>
<evidence type="ECO:0000259" key="9">
    <source>
        <dbReference type="PROSITE" id="PS50929"/>
    </source>
</evidence>
<accession>A0A559IVJ3</accession>
<dbReference type="GO" id="GO:0016887">
    <property type="term" value="F:ATP hydrolysis activity"/>
    <property type="evidence" value="ECO:0007669"/>
    <property type="project" value="InterPro"/>
</dbReference>
<dbReference type="SUPFAM" id="SSF90123">
    <property type="entry name" value="ABC transporter transmembrane region"/>
    <property type="match status" value="1"/>
</dbReference>
<feature type="transmembrane region" description="Helical" evidence="7">
    <location>
        <begin position="776"/>
        <end position="798"/>
    </location>
</feature>
<dbReference type="SMART" id="SM00382">
    <property type="entry name" value="AAA"/>
    <property type="match status" value="1"/>
</dbReference>
<keyword evidence="2 7" id="KW-0812">Transmembrane</keyword>
<dbReference type="InterPro" id="IPR027417">
    <property type="entry name" value="P-loop_NTPase"/>
</dbReference>
<evidence type="ECO:0000256" key="6">
    <source>
        <dbReference type="ARBA" id="ARBA00023136"/>
    </source>
</evidence>
<protein>
    <submittedName>
        <fullName evidence="10">Cyclic peptide export ABC transporter</fullName>
    </submittedName>
</protein>
<feature type="transmembrane region" description="Helical" evidence="7">
    <location>
        <begin position="489"/>
        <end position="510"/>
    </location>
</feature>
<dbReference type="GO" id="GO:0005886">
    <property type="term" value="C:plasma membrane"/>
    <property type="evidence" value="ECO:0007669"/>
    <property type="project" value="UniProtKB-SubCell"/>
</dbReference>
<proteinExistence type="predicted"/>
<evidence type="ECO:0000256" key="5">
    <source>
        <dbReference type="ARBA" id="ARBA00022989"/>
    </source>
</evidence>
<keyword evidence="4" id="KW-0067">ATP-binding</keyword>
<sequence length="1057" mass="117726">MLLMKSSNLRSRRCAMCNVKRLLLSISLILMLSVGTVGSGVAAATAASTVGAASISNIDAYVEEMMDKSKIPGMSVVIVKGGETVYQKGFGYADVDKELPVRPETLFELGSTSKAYTALAFIQMEEQGLVNREDPVTKYLPWLETTYEGKPAPILLKHLLYHTSGIPFKSISDIPIAMDDQALEATVRTQIGQKLDDEPGETYSYATINYDVLGLIIQQQSGMTYEAYIQQHVLAPLNLSDTYLFREEAATNGELAQGYKYNMLRAAAYDAPMYRGNTPAGYIISNSLDVATWLKIQMGAVPEAKSFEKWLIRAHEPDRSVSPAGDGSSYAGGWSVYQNGTGMLAHAGANPNYSSYFAVRPDDGYGVAVLTNMNSPYSITTAQGIMNMMLGKEVPEPGSDMYKSIDMISSVVLLLTTPVVLLVLWLTSKAIWQAVRGTRRYVGHHATTIVGFSIFAAFMVGLAYCFYQIPSTLFWGVDWAFVEVWAPNTLLYAVVSMYTTMFLFGIYFLFTTVFPKSDDRSFFAITLLSVASGFGNALIIFIVNETLNRDIDKFQSGMFVYFVLGIAIYVFGQKLVRTRLVRIANDMVYEKRMELLGKILNTSYQKIEGVEEGKIPASLNNDTETISGFSNIVITGATSLVTLISCFVYMGMISPMGVLMAIGFIVVAAGLHYFIGLKANQLWEQTRDIQNVFFRFINDLTGGVKELSISKDKRTDFQQDMQENCHTYREKRIGGDLKFANVNVIGELLFTFVIGAVVFLFPLLFSDLKVSTLRNYVFVLLYMTGPVHGILGTIPNLFRVRISWNRINELSKELDSIQEAEKQVASSLEANEPVEIKLQAVEYHYGNSEGERFAVGPIDCSFRTGEITFITGGNGSGKSTLAKLITGLYEPVQGGITINGQSIAPRDLSQQFSAIFSDFYLFDKLYGVPYSTKQSEIAYYLNVLHLQDKVEIRDGALNTTKLSTGQRKRLALLISYLEDRPICLFDEWAADQDPEYRAFFYHTLLPELKQRGKCIIAITHDDRYFHMADQVIKMELGQVVQIVQNEENKELVYSEKG</sequence>
<dbReference type="GO" id="GO:0005524">
    <property type="term" value="F:ATP binding"/>
    <property type="evidence" value="ECO:0007669"/>
    <property type="project" value="UniProtKB-KW"/>
</dbReference>
<dbReference type="GO" id="GO:0015833">
    <property type="term" value="P:peptide transport"/>
    <property type="evidence" value="ECO:0007669"/>
    <property type="project" value="InterPro"/>
</dbReference>
<evidence type="ECO:0000313" key="11">
    <source>
        <dbReference type="Proteomes" id="UP000318102"/>
    </source>
</evidence>
<feature type="domain" description="ABC transporter" evidence="8">
    <location>
        <begin position="836"/>
        <end position="1055"/>
    </location>
</feature>
<dbReference type="Pfam" id="PF00144">
    <property type="entry name" value="Beta-lactamase"/>
    <property type="match status" value="1"/>
</dbReference>
<dbReference type="SUPFAM" id="SSF52540">
    <property type="entry name" value="P-loop containing nucleoside triphosphate hydrolases"/>
    <property type="match status" value="1"/>
</dbReference>
<feature type="transmembrane region" description="Helical" evidence="7">
    <location>
        <begin position="407"/>
        <end position="427"/>
    </location>
</feature>
<dbReference type="NCBIfam" id="TIGR01194">
    <property type="entry name" value="cyc_pep_trnsptr"/>
    <property type="match status" value="1"/>
</dbReference>
<dbReference type="EMBL" id="VNJK01000001">
    <property type="protein sequence ID" value="TVX91621.1"/>
    <property type="molecule type" value="Genomic_DNA"/>
</dbReference>
<keyword evidence="5 7" id="KW-1133">Transmembrane helix</keyword>
<dbReference type="PROSITE" id="PS50893">
    <property type="entry name" value="ABC_TRANSPORTER_2"/>
    <property type="match status" value="1"/>
</dbReference>
<dbReference type="SUPFAM" id="SSF56601">
    <property type="entry name" value="beta-lactamase/transpeptidase-like"/>
    <property type="match status" value="1"/>
</dbReference>
<dbReference type="GO" id="GO:0140359">
    <property type="term" value="F:ABC-type transporter activity"/>
    <property type="evidence" value="ECO:0007669"/>
    <property type="project" value="InterPro"/>
</dbReference>